<organism evidence="1 2">
    <name type="scientific">Leptospira santarosai serovar Arenal str. MAVJ 401</name>
    <dbReference type="NCBI Taxonomy" id="1049976"/>
    <lineage>
        <taxon>Bacteria</taxon>
        <taxon>Pseudomonadati</taxon>
        <taxon>Spirochaetota</taxon>
        <taxon>Spirochaetia</taxon>
        <taxon>Leptospirales</taxon>
        <taxon>Leptospiraceae</taxon>
        <taxon>Leptospira</taxon>
    </lineage>
</organism>
<name>M6JTX2_9LEPT</name>
<evidence type="ECO:0000313" key="1">
    <source>
        <dbReference type="EMBL" id="EMN23005.1"/>
    </source>
</evidence>
<gene>
    <name evidence="1" type="ORF">LEP1GSC063_3441</name>
</gene>
<comment type="caution">
    <text evidence="1">The sequence shown here is derived from an EMBL/GenBank/DDBJ whole genome shotgun (WGS) entry which is preliminary data.</text>
</comment>
<reference evidence="1 2" key="1">
    <citation type="submission" date="2013-01" db="EMBL/GenBank/DDBJ databases">
        <authorList>
            <person name="Harkins D.M."/>
            <person name="Durkin A.S."/>
            <person name="Brinkac L.M."/>
            <person name="Haft D.H."/>
            <person name="Selengut J.D."/>
            <person name="Sanka R."/>
            <person name="DePew J."/>
            <person name="Purushe J."/>
            <person name="Hartskeerl R.A."/>
            <person name="Ahmed A."/>
            <person name="van der Linden H."/>
            <person name="Goris M.G.A."/>
            <person name="Vinetz J.M."/>
            <person name="Sutton G.G."/>
            <person name="Nierman W.C."/>
            <person name="Fouts D.E."/>
        </authorList>
    </citation>
    <scope>NUCLEOTIDE SEQUENCE [LARGE SCALE GENOMIC DNA]</scope>
    <source>
        <strain evidence="1 2">MAVJ 401</strain>
    </source>
</reference>
<proteinExistence type="predicted"/>
<dbReference type="EMBL" id="AHMU02000018">
    <property type="protein sequence ID" value="EMN23005.1"/>
    <property type="molecule type" value="Genomic_DNA"/>
</dbReference>
<accession>M6JTX2</accession>
<protein>
    <submittedName>
        <fullName evidence="1">Uncharacterized protein</fullName>
    </submittedName>
</protein>
<sequence>MYVSWESLGFQTDLLFFNFMRSGSTHCQVLRQVLSSSQNLQDLYVVSSFDT</sequence>
<dbReference type="AlphaFoldDB" id="M6JTX2"/>
<dbReference type="Proteomes" id="UP000012106">
    <property type="component" value="Unassembled WGS sequence"/>
</dbReference>
<evidence type="ECO:0000313" key="2">
    <source>
        <dbReference type="Proteomes" id="UP000012106"/>
    </source>
</evidence>